<dbReference type="GO" id="GO:0022627">
    <property type="term" value="C:cytosolic small ribosomal subunit"/>
    <property type="evidence" value="ECO:0007669"/>
    <property type="project" value="TreeGrafter"/>
</dbReference>
<evidence type="ECO:0000256" key="1">
    <source>
        <dbReference type="ARBA" id="ARBA00008434"/>
    </source>
</evidence>
<name>A0A6L2M358_TANCI</name>
<evidence type="ECO:0000256" key="2">
    <source>
        <dbReference type="ARBA" id="ARBA00022980"/>
    </source>
</evidence>
<dbReference type="Pfam" id="PF08069">
    <property type="entry name" value="Ribosomal_S13_N"/>
    <property type="match status" value="1"/>
</dbReference>
<dbReference type="InterPro" id="IPR023029">
    <property type="entry name" value="Ribosomal_uS15_arc_euk"/>
</dbReference>
<dbReference type="Gene3D" id="4.10.860.130">
    <property type="match status" value="1"/>
</dbReference>
<dbReference type="SMART" id="SM01386">
    <property type="entry name" value="Ribosomal_S13_N"/>
    <property type="match status" value="1"/>
</dbReference>
<evidence type="ECO:0000256" key="3">
    <source>
        <dbReference type="ARBA" id="ARBA00023274"/>
    </source>
</evidence>
<dbReference type="AlphaFoldDB" id="A0A6L2M358"/>
<dbReference type="GO" id="GO:0070181">
    <property type="term" value="F:small ribosomal subunit rRNA binding"/>
    <property type="evidence" value="ECO:0007669"/>
    <property type="project" value="TreeGrafter"/>
</dbReference>
<keyword evidence="2 5" id="KW-0689">Ribosomal protein</keyword>
<protein>
    <submittedName>
        <fullName evidence="5">40S ribosomal protein S13</fullName>
    </submittedName>
</protein>
<feature type="domain" description="Small ribosomal subunit protein uS15 N-terminal" evidence="4">
    <location>
        <begin position="26"/>
        <end position="82"/>
    </location>
</feature>
<dbReference type="InterPro" id="IPR012606">
    <property type="entry name" value="Ribosomal_uS15_N"/>
</dbReference>
<sequence>MENGISRLYPARIMGHMALEQATVLMVVLVTESRAIAQAFPSLKFVIPILHLMKVHDNICKFAKNGLVPSEIGVILRDSHGIAQVNSLTGSKILRILKSHGLATEMPEDLYHLIKKAVAIRKLYNVFTAVRAFRIVSPSESLLR</sequence>
<dbReference type="GO" id="GO:0006412">
    <property type="term" value="P:translation"/>
    <property type="evidence" value="ECO:0007669"/>
    <property type="project" value="InterPro"/>
</dbReference>
<gene>
    <name evidence="5" type="ORF">Tci_040008</name>
</gene>
<dbReference type="EMBL" id="BKCJ010005674">
    <property type="protein sequence ID" value="GEU68030.1"/>
    <property type="molecule type" value="Genomic_DNA"/>
</dbReference>
<dbReference type="GO" id="GO:0005730">
    <property type="term" value="C:nucleolus"/>
    <property type="evidence" value="ECO:0007669"/>
    <property type="project" value="TreeGrafter"/>
</dbReference>
<dbReference type="FunFam" id="4.10.860.130:FF:000001">
    <property type="entry name" value="40S ribosomal protein S13"/>
    <property type="match status" value="1"/>
</dbReference>
<proteinExistence type="inferred from homology"/>
<dbReference type="PANTHER" id="PTHR11885">
    <property type="entry name" value="RIBOSOMAL PROTEIN S15P/S13E"/>
    <property type="match status" value="1"/>
</dbReference>
<keyword evidence="3" id="KW-0687">Ribonucleoprotein</keyword>
<comment type="caution">
    <text evidence="5">The sequence shown here is derived from an EMBL/GenBank/DDBJ whole genome shotgun (WGS) entry which is preliminary data.</text>
</comment>
<dbReference type="PANTHER" id="PTHR11885:SF23">
    <property type="entry name" value="RIBOSOMAL PROTEIN S15-RELATED"/>
    <property type="match status" value="1"/>
</dbReference>
<reference evidence="5" key="1">
    <citation type="journal article" date="2019" name="Sci. Rep.">
        <title>Draft genome of Tanacetum cinerariifolium, the natural source of mosquito coil.</title>
        <authorList>
            <person name="Yamashiro T."/>
            <person name="Shiraishi A."/>
            <person name="Satake H."/>
            <person name="Nakayama K."/>
        </authorList>
    </citation>
    <scope>NUCLEOTIDE SEQUENCE</scope>
</reference>
<evidence type="ECO:0000313" key="5">
    <source>
        <dbReference type="EMBL" id="GEU68030.1"/>
    </source>
</evidence>
<dbReference type="Gene3D" id="1.10.287.10">
    <property type="entry name" value="S15/NS1, RNA-binding"/>
    <property type="match status" value="1"/>
</dbReference>
<organism evidence="5">
    <name type="scientific">Tanacetum cinerariifolium</name>
    <name type="common">Dalmatian daisy</name>
    <name type="synonym">Chrysanthemum cinerariifolium</name>
    <dbReference type="NCBI Taxonomy" id="118510"/>
    <lineage>
        <taxon>Eukaryota</taxon>
        <taxon>Viridiplantae</taxon>
        <taxon>Streptophyta</taxon>
        <taxon>Embryophyta</taxon>
        <taxon>Tracheophyta</taxon>
        <taxon>Spermatophyta</taxon>
        <taxon>Magnoliopsida</taxon>
        <taxon>eudicotyledons</taxon>
        <taxon>Gunneridae</taxon>
        <taxon>Pentapetalae</taxon>
        <taxon>asterids</taxon>
        <taxon>campanulids</taxon>
        <taxon>Asterales</taxon>
        <taxon>Asteraceae</taxon>
        <taxon>Asteroideae</taxon>
        <taxon>Anthemideae</taxon>
        <taxon>Anthemidinae</taxon>
        <taxon>Tanacetum</taxon>
    </lineage>
</organism>
<evidence type="ECO:0000259" key="4">
    <source>
        <dbReference type="SMART" id="SM01386"/>
    </source>
</evidence>
<comment type="similarity">
    <text evidence="1">Belongs to the universal ribosomal protein uS15 family.</text>
</comment>
<dbReference type="GO" id="GO:0003735">
    <property type="term" value="F:structural constituent of ribosome"/>
    <property type="evidence" value="ECO:0007669"/>
    <property type="project" value="InterPro"/>
</dbReference>
<accession>A0A6L2M358</accession>